<organism evidence="18 19">
    <name type="scientific">Halobacillus locisalis</name>
    <dbReference type="NCBI Taxonomy" id="220753"/>
    <lineage>
        <taxon>Bacteria</taxon>
        <taxon>Bacillati</taxon>
        <taxon>Bacillota</taxon>
        <taxon>Bacilli</taxon>
        <taxon>Bacillales</taxon>
        <taxon>Bacillaceae</taxon>
        <taxon>Halobacillus</taxon>
    </lineage>
</organism>
<dbReference type="GO" id="GO:0005886">
    <property type="term" value="C:plasma membrane"/>
    <property type="evidence" value="ECO:0007669"/>
    <property type="project" value="UniProtKB-SubCell"/>
</dbReference>
<dbReference type="NCBIfam" id="TIGR00753">
    <property type="entry name" value="undec_PP_bacA"/>
    <property type="match status" value="1"/>
</dbReference>
<evidence type="ECO:0000256" key="16">
    <source>
        <dbReference type="ARBA" id="ARBA00047594"/>
    </source>
</evidence>
<dbReference type="PANTHER" id="PTHR30622:SF3">
    <property type="entry name" value="UNDECAPRENYL-DIPHOSPHATASE"/>
    <property type="match status" value="1"/>
</dbReference>
<dbReference type="EC" id="3.6.1.27" evidence="3 17"/>
<comment type="miscellaneous">
    <text evidence="17">Bacitracin is thought to be involved in the inhibition of peptidoglycan synthesis by sequestering undecaprenyl diphosphate, thereby reducing the pool of lipid carrier available.</text>
</comment>
<evidence type="ECO:0000256" key="2">
    <source>
        <dbReference type="ARBA" id="ARBA00010621"/>
    </source>
</evidence>
<dbReference type="GO" id="GO:0008360">
    <property type="term" value="P:regulation of cell shape"/>
    <property type="evidence" value="ECO:0007669"/>
    <property type="project" value="UniProtKB-KW"/>
</dbReference>
<comment type="function">
    <text evidence="17">Catalyzes the dephosphorylation of undecaprenyl diphosphate (UPP). Confers resistance to bacitracin.</text>
</comment>
<evidence type="ECO:0000256" key="4">
    <source>
        <dbReference type="ARBA" id="ARBA00021581"/>
    </source>
</evidence>
<dbReference type="GO" id="GO:0046677">
    <property type="term" value="P:response to antibiotic"/>
    <property type="evidence" value="ECO:0007669"/>
    <property type="project" value="UniProtKB-UniRule"/>
</dbReference>
<evidence type="ECO:0000256" key="11">
    <source>
        <dbReference type="ARBA" id="ARBA00023136"/>
    </source>
</evidence>
<evidence type="ECO:0000256" key="13">
    <source>
        <dbReference type="ARBA" id="ARBA00023316"/>
    </source>
</evidence>
<evidence type="ECO:0000256" key="6">
    <source>
        <dbReference type="ARBA" id="ARBA00022692"/>
    </source>
</evidence>
<evidence type="ECO:0000256" key="7">
    <source>
        <dbReference type="ARBA" id="ARBA00022801"/>
    </source>
</evidence>
<feature type="transmembrane region" description="Helical" evidence="17">
    <location>
        <begin position="191"/>
        <end position="211"/>
    </location>
</feature>
<dbReference type="EMBL" id="JACEFG010000002">
    <property type="protein sequence ID" value="MBA2175420.1"/>
    <property type="molecule type" value="Genomic_DNA"/>
</dbReference>
<evidence type="ECO:0000256" key="9">
    <source>
        <dbReference type="ARBA" id="ARBA00022984"/>
    </source>
</evidence>
<keyword evidence="6 17" id="KW-0812">Transmembrane</keyword>
<comment type="similarity">
    <text evidence="2 17">Belongs to the UppP family.</text>
</comment>
<dbReference type="GO" id="GO:0071555">
    <property type="term" value="P:cell wall organization"/>
    <property type="evidence" value="ECO:0007669"/>
    <property type="project" value="UniProtKB-KW"/>
</dbReference>
<evidence type="ECO:0000256" key="17">
    <source>
        <dbReference type="HAMAP-Rule" id="MF_01006"/>
    </source>
</evidence>
<keyword evidence="9 17" id="KW-0573">Peptidoglycan synthesis</keyword>
<dbReference type="Proteomes" id="UP000571017">
    <property type="component" value="Unassembled WGS sequence"/>
</dbReference>
<dbReference type="Pfam" id="PF02673">
    <property type="entry name" value="BacA"/>
    <property type="match status" value="1"/>
</dbReference>
<evidence type="ECO:0000313" key="18">
    <source>
        <dbReference type="EMBL" id="MBA2175420.1"/>
    </source>
</evidence>
<feature type="transmembrane region" description="Helical" evidence="17">
    <location>
        <begin position="113"/>
        <end position="134"/>
    </location>
</feature>
<evidence type="ECO:0000256" key="10">
    <source>
        <dbReference type="ARBA" id="ARBA00022989"/>
    </source>
</evidence>
<evidence type="ECO:0000256" key="15">
    <source>
        <dbReference type="ARBA" id="ARBA00032932"/>
    </source>
</evidence>
<gene>
    <name evidence="17" type="primary">uppP</name>
    <name evidence="18" type="ORF">H0266_10990</name>
</gene>
<dbReference type="GO" id="GO:0050380">
    <property type="term" value="F:undecaprenyl-diphosphatase activity"/>
    <property type="evidence" value="ECO:0007669"/>
    <property type="project" value="UniProtKB-UniRule"/>
</dbReference>
<keyword evidence="7 17" id="KW-0378">Hydrolase</keyword>
<comment type="subcellular location">
    <subcellularLocation>
        <location evidence="1 17">Cell membrane</location>
        <topology evidence="1 17">Multi-pass membrane protein</topology>
    </subcellularLocation>
</comment>
<proteinExistence type="inferred from homology"/>
<keyword evidence="11 17" id="KW-0472">Membrane</keyword>
<dbReference type="PANTHER" id="PTHR30622">
    <property type="entry name" value="UNDECAPRENYL-DIPHOSPHATASE"/>
    <property type="match status" value="1"/>
</dbReference>
<protein>
    <recommendedName>
        <fullName evidence="4 17">Undecaprenyl-diphosphatase</fullName>
        <ecNumber evidence="3 17">3.6.1.27</ecNumber>
    </recommendedName>
    <alternativeName>
        <fullName evidence="15 17">Bacitracin resistance protein</fullName>
    </alternativeName>
    <alternativeName>
        <fullName evidence="14 17">Undecaprenyl pyrophosphate phosphatase</fullName>
    </alternativeName>
</protein>
<evidence type="ECO:0000256" key="12">
    <source>
        <dbReference type="ARBA" id="ARBA00023251"/>
    </source>
</evidence>
<keyword evidence="10 17" id="KW-1133">Transmembrane helix</keyword>
<sequence>MDLIELWKVMLLGMFEGLTEFAPISSTGHMIIVDEMWLHSREFLGEQVANTFKVVVQLGSILAVVVLFRERFASLLGISRKIEERRKLKLSQVVVGLLPAVVLGLLFEDFIDTYLFTVETVMIGLLLGAILMIIADTTASKTPQVETVDQMTYKQALLIGLVQCFSLWPGFSRSGSTISAGVMVGMSHRSAADFTFIMAVPIMLGASTLSLVNNWQYFTLDALPLFAAGFVSAFFFAYITIQFFLRLINKVKLIPFAIYRIMLVGVLYLLYF</sequence>
<evidence type="ECO:0000313" key="19">
    <source>
        <dbReference type="Proteomes" id="UP000571017"/>
    </source>
</evidence>
<evidence type="ECO:0000256" key="5">
    <source>
        <dbReference type="ARBA" id="ARBA00022475"/>
    </source>
</evidence>
<keyword evidence="19" id="KW-1185">Reference proteome</keyword>
<comment type="catalytic activity">
    <reaction evidence="16 17">
        <text>di-trans,octa-cis-undecaprenyl diphosphate + H2O = di-trans,octa-cis-undecaprenyl phosphate + phosphate + H(+)</text>
        <dbReference type="Rhea" id="RHEA:28094"/>
        <dbReference type="ChEBI" id="CHEBI:15377"/>
        <dbReference type="ChEBI" id="CHEBI:15378"/>
        <dbReference type="ChEBI" id="CHEBI:43474"/>
        <dbReference type="ChEBI" id="CHEBI:58405"/>
        <dbReference type="ChEBI" id="CHEBI:60392"/>
        <dbReference type="EC" id="3.6.1.27"/>
    </reaction>
</comment>
<dbReference type="NCBIfam" id="NF001390">
    <property type="entry name" value="PRK00281.1-4"/>
    <property type="match status" value="1"/>
</dbReference>
<dbReference type="HAMAP" id="MF_01006">
    <property type="entry name" value="Undec_diphosphatase"/>
    <property type="match status" value="1"/>
</dbReference>
<feature type="transmembrane region" description="Helical" evidence="17">
    <location>
        <begin position="88"/>
        <end position="107"/>
    </location>
</feature>
<feature type="transmembrane region" description="Helical" evidence="17">
    <location>
        <begin position="223"/>
        <end position="241"/>
    </location>
</feature>
<keyword evidence="13 17" id="KW-0961">Cell wall biogenesis/degradation</keyword>
<evidence type="ECO:0000256" key="1">
    <source>
        <dbReference type="ARBA" id="ARBA00004651"/>
    </source>
</evidence>
<dbReference type="RefSeq" id="WP_181472844.1">
    <property type="nucleotide sequence ID" value="NZ_JACEFG010000002.1"/>
</dbReference>
<dbReference type="InterPro" id="IPR003824">
    <property type="entry name" value="UppP"/>
</dbReference>
<accession>A0A838CTW0</accession>
<evidence type="ECO:0000256" key="14">
    <source>
        <dbReference type="ARBA" id="ARBA00032707"/>
    </source>
</evidence>
<dbReference type="AlphaFoldDB" id="A0A838CTW0"/>
<keyword evidence="8 17" id="KW-0133">Cell shape</keyword>
<keyword evidence="12 17" id="KW-0046">Antibiotic resistance</keyword>
<evidence type="ECO:0000256" key="3">
    <source>
        <dbReference type="ARBA" id="ARBA00012374"/>
    </source>
</evidence>
<dbReference type="GO" id="GO:0009252">
    <property type="term" value="P:peptidoglycan biosynthetic process"/>
    <property type="evidence" value="ECO:0007669"/>
    <property type="project" value="UniProtKB-KW"/>
</dbReference>
<evidence type="ECO:0000256" key="8">
    <source>
        <dbReference type="ARBA" id="ARBA00022960"/>
    </source>
</evidence>
<reference evidence="18 19" key="1">
    <citation type="journal article" date="2004" name="Extremophiles">
        <title>Halobacillus locisalis sp. nov., a halophilic bacterium isolated from a marine solar saltern of the Yellow Sea in Korea.</title>
        <authorList>
            <person name="Yoon J.H."/>
            <person name="Kang K.H."/>
            <person name="Oh T.K."/>
            <person name="Park Y.H."/>
        </authorList>
    </citation>
    <scope>NUCLEOTIDE SEQUENCE [LARGE SCALE GENOMIC DNA]</scope>
    <source>
        <strain evidence="18 19">KCTC 3788</strain>
    </source>
</reference>
<keyword evidence="5 17" id="KW-1003">Cell membrane</keyword>
<feature type="transmembrane region" description="Helical" evidence="17">
    <location>
        <begin position="253"/>
        <end position="271"/>
    </location>
</feature>
<name>A0A838CTW0_9BACI</name>
<comment type="caution">
    <text evidence="18">The sequence shown here is derived from an EMBL/GenBank/DDBJ whole genome shotgun (WGS) entry which is preliminary data.</text>
</comment>